<dbReference type="SUPFAM" id="SSF55785">
    <property type="entry name" value="PYP-like sensor domain (PAS domain)"/>
    <property type="match status" value="2"/>
</dbReference>
<keyword evidence="7" id="KW-1185">Reference proteome</keyword>
<feature type="domain" description="EAL" evidence="4">
    <location>
        <begin position="646"/>
        <end position="899"/>
    </location>
</feature>
<feature type="domain" description="PAS" evidence="2">
    <location>
        <begin position="342"/>
        <end position="415"/>
    </location>
</feature>
<dbReference type="Gene3D" id="3.30.70.270">
    <property type="match status" value="1"/>
</dbReference>
<dbReference type="InterPro" id="IPR029787">
    <property type="entry name" value="Nucleotide_cyclase"/>
</dbReference>
<feature type="transmembrane region" description="Helical" evidence="1">
    <location>
        <begin position="12"/>
        <end position="30"/>
    </location>
</feature>
<dbReference type="NCBIfam" id="TIGR00254">
    <property type="entry name" value="GGDEF"/>
    <property type="match status" value="1"/>
</dbReference>
<keyword evidence="1" id="KW-0812">Transmembrane</keyword>
<dbReference type="CDD" id="cd00130">
    <property type="entry name" value="PAS"/>
    <property type="match status" value="2"/>
</dbReference>
<feature type="domain" description="GGDEF" evidence="5">
    <location>
        <begin position="504"/>
        <end position="637"/>
    </location>
</feature>
<dbReference type="SMART" id="SM00091">
    <property type="entry name" value="PAS"/>
    <property type="match status" value="2"/>
</dbReference>
<evidence type="ECO:0000259" key="4">
    <source>
        <dbReference type="PROSITE" id="PS50883"/>
    </source>
</evidence>
<dbReference type="SMART" id="SM00052">
    <property type="entry name" value="EAL"/>
    <property type="match status" value="1"/>
</dbReference>
<dbReference type="STRING" id="1162668.LFE_1877"/>
<evidence type="ECO:0000259" key="2">
    <source>
        <dbReference type="PROSITE" id="PS50112"/>
    </source>
</evidence>
<gene>
    <name evidence="6" type="ordered locus">LFE_1877</name>
</gene>
<dbReference type="HOGENOM" id="CLU_000445_70_20_0"/>
<dbReference type="PROSITE" id="PS50113">
    <property type="entry name" value="PAC"/>
    <property type="match status" value="1"/>
</dbReference>
<dbReference type="SMART" id="SM00267">
    <property type="entry name" value="GGDEF"/>
    <property type="match status" value="1"/>
</dbReference>
<evidence type="ECO:0000256" key="1">
    <source>
        <dbReference type="SAM" id="Phobius"/>
    </source>
</evidence>
<evidence type="ECO:0000313" key="7">
    <source>
        <dbReference type="Proteomes" id="UP000007382"/>
    </source>
</evidence>
<organism evidence="6 7">
    <name type="scientific">Leptospirillum ferrooxidans (strain C2-3)</name>
    <dbReference type="NCBI Taxonomy" id="1162668"/>
    <lineage>
        <taxon>Bacteria</taxon>
        <taxon>Pseudomonadati</taxon>
        <taxon>Nitrospirota</taxon>
        <taxon>Nitrospiria</taxon>
        <taxon>Nitrospirales</taxon>
        <taxon>Nitrospiraceae</taxon>
        <taxon>Leptospirillum</taxon>
    </lineage>
</organism>
<dbReference type="PATRIC" id="fig|1162668.3.peg.2233"/>
<dbReference type="eggNOG" id="COG5001">
    <property type="taxonomic scope" value="Bacteria"/>
</dbReference>
<feature type="domain" description="PAC" evidence="3">
    <location>
        <begin position="420"/>
        <end position="472"/>
    </location>
</feature>
<dbReference type="KEGG" id="lfc:LFE_1877"/>
<dbReference type="InterPro" id="IPR013656">
    <property type="entry name" value="PAS_4"/>
</dbReference>
<dbReference type="Proteomes" id="UP000007382">
    <property type="component" value="Chromosome"/>
</dbReference>
<dbReference type="InterPro" id="IPR000160">
    <property type="entry name" value="GGDEF_dom"/>
</dbReference>
<dbReference type="CDD" id="cd01948">
    <property type="entry name" value="EAL"/>
    <property type="match status" value="1"/>
</dbReference>
<dbReference type="Gene3D" id="3.30.450.20">
    <property type="entry name" value="PAS domain"/>
    <property type="match status" value="2"/>
</dbReference>
<dbReference type="Pfam" id="PF08448">
    <property type="entry name" value="PAS_4"/>
    <property type="match status" value="1"/>
</dbReference>
<dbReference type="SUPFAM" id="SSF141868">
    <property type="entry name" value="EAL domain-like"/>
    <property type="match status" value="1"/>
</dbReference>
<dbReference type="PANTHER" id="PTHR44757">
    <property type="entry name" value="DIGUANYLATE CYCLASE DGCP"/>
    <property type="match status" value="1"/>
</dbReference>
<evidence type="ECO:0000259" key="5">
    <source>
        <dbReference type="PROSITE" id="PS50887"/>
    </source>
</evidence>
<evidence type="ECO:0000259" key="3">
    <source>
        <dbReference type="PROSITE" id="PS50113"/>
    </source>
</evidence>
<dbReference type="PROSITE" id="PS50887">
    <property type="entry name" value="GGDEF"/>
    <property type="match status" value="1"/>
</dbReference>
<dbReference type="EMBL" id="AP012342">
    <property type="protein sequence ID" value="BAM07555.1"/>
    <property type="molecule type" value="Genomic_DNA"/>
</dbReference>
<dbReference type="Pfam" id="PF00563">
    <property type="entry name" value="EAL"/>
    <property type="match status" value="1"/>
</dbReference>
<dbReference type="InterPro" id="IPR001633">
    <property type="entry name" value="EAL_dom"/>
</dbReference>
<evidence type="ECO:0000313" key="6">
    <source>
        <dbReference type="EMBL" id="BAM07555.1"/>
    </source>
</evidence>
<dbReference type="PANTHER" id="PTHR44757:SF2">
    <property type="entry name" value="BIOFILM ARCHITECTURE MAINTENANCE PROTEIN MBAA"/>
    <property type="match status" value="1"/>
</dbReference>
<dbReference type="AlphaFoldDB" id="I0IQK6"/>
<dbReference type="NCBIfam" id="TIGR00229">
    <property type="entry name" value="sensory_box"/>
    <property type="match status" value="1"/>
</dbReference>
<dbReference type="InterPro" id="IPR000014">
    <property type="entry name" value="PAS"/>
</dbReference>
<dbReference type="InterPro" id="IPR052155">
    <property type="entry name" value="Biofilm_reg_signaling"/>
</dbReference>
<dbReference type="Gene3D" id="3.20.20.450">
    <property type="entry name" value="EAL domain"/>
    <property type="match status" value="1"/>
</dbReference>
<dbReference type="CDD" id="cd01949">
    <property type="entry name" value="GGDEF"/>
    <property type="match status" value="1"/>
</dbReference>
<reference evidence="6 7" key="1">
    <citation type="journal article" date="2012" name="J. Bacteriol.">
        <title>Complete Genome Sequence of Leptospirillum ferrooxidans Strain C2-3, Isolated from a Fresh Volcanic Ash Deposit on the Island of Miyake, Japan.</title>
        <authorList>
            <person name="Fujimura R."/>
            <person name="Sato Y."/>
            <person name="Nishizawa T."/>
            <person name="Oshima K."/>
            <person name="Kim S.-W."/>
            <person name="Hattori M."/>
            <person name="Kamijo T."/>
            <person name="Ohta H."/>
        </authorList>
    </citation>
    <scope>NUCLEOTIDE SEQUENCE [LARGE SCALE GENOMIC DNA]</scope>
    <source>
        <strain evidence="6 7">C2-3</strain>
    </source>
</reference>
<dbReference type="PROSITE" id="PS50112">
    <property type="entry name" value="PAS"/>
    <property type="match status" value="1"/>
</dbReference>
<name>I0IQK6_LEPFC</name>
<dbReference type="PROSITE" id="PS50883">
    <property type="entry name" value="EAL"/>
    <property type="match status" value="1"/>
</dbReference>
<proteinExistence type="predicted"/>
<dbReference type="InterPro" id="IPR000700">
    <property type="entry name" value="PAS-assoc_C"/>
</dbReference>
<keyword evidence="1" id="KW-0472">Membrane</keyword>
<accession>I0IQK6</accession>
<dbReference type="InterPro" id="IPR035919">
    <property type="entry name" value="EAL_sf"/>
</dbReference>
<dbReference type="Pfam" id="PF00990">
    <property type="entry name" value="GGDEF"/>
    <property type="match status" value="1"/>
</dbReference>
<dbReference type="InterPro" id="IPR043128">
    <property type="entry name" value="Rev_trsase/Diguanyl_cyclase"/>
</dbReference>
<dbReference type="SUPFAM" id="SSF55073">
    <property type="entry name" value="Nucleotide cyclase"/>
    <property type="match status" value="1"/>
</dbReference>
<protein>
    <submittedName>
        <fullName evidence="6">Putative PAS/PAC sensor-containing diguanylate cyclase/phosphodiesterase</fullName>
    </submittedName>
</protein>
<reference evidence="7" key="2">
    <citation type="submission" date="2012-03" db="EMBL/GenBank/DDBJ databases">
        <title>The complete genome sequence of the pioneer microbe on fresh volcanic deposit, Leptospirillum ferrooxidans strain C2-3.</title>
        <authorList>
            <person name="Fujimura R."/>
            <person name="Sato Y."/>
            <person name="Nishizawa T."/>
            <person name="Nanba K."/>
            <person name="Oshima K."/>
            <person name="Hattori M."/>
            <person name="Kamijo T."/>
            <person name="Ohta H."/>
        </authorList>
    </citation>
    <scope>NUCLEOTIDE SEQUENCE [LARGE SCALE GENOMIC DNA]</scope>
    <source>
        <strain evidence="7">C2-3</strain>
    </source>
</reference>
<keyword evidence="1" id="KW-1133">Transmembrane helix</keyword>
<dbReference type="InterPro" id="IPR035965">
    <property type="entry name" value="PAS-like_dom_sf"/>
</dbReference>
<sequence>MIPVRKVYGAKGTFLLEIVVWAVLVFLPVLEMSHDDNSLGRIDHRIARLSPIENDLTGLLRVLHSSLLSRLTHQGAIQSVQKHYIDGLFIQSDSLLADIQSKKSLLDTEEKSLLTELETRVEALHRELLLPTAVGDLPREAMNVDLFSMRFSYALTDTVKRLVHQRKALLGKKHYWQILELLTFSLILARVLFSFLSRRREEELYLRWASERTSDLVIILSPEGKIRYVNPSLASYLGSGEKGSSPKKQARKLETSLSGKSIFPLAGSFPLFSRIAGQWKSLLRDGHVNSLDFPFTGGDSELRWFSLRMTEISDDLLGVCGYECRFVDITSLKKSEGELASQKEWLRITMNSIGDGVVAMDLSGRITFINRVAAFLMGINEESAMGQDISQVLFMVHEEKNEQIELPLSRILREDVIATIPGPVAIRTSSGELIPITDSLAPIHNHLGEIVGSIFVFQESTERRQAQEALWNMKYHDQLTGLPNDRLFRERLISFIALYPETGKGLCVFAVGIDHFKKINDTYGHGLGNEFLQQFAARLSETIPSGDSLARLGGDEFLVLISDFLDAERMAEKARQILMQMRKPFLLGEHKVSMTVSIGISVFPDDGQTEDLLIRNADIALNSVKDRGRNDFCFYSPLMNPNSQEEIELRADLQDAIREDSLELHYQPKVNAKTGEIVGVEALIRWDHPQKGMLRPHQFIKMAEEQGLIVSLGEWVLKRATRDAKILCERWSRVSVSVNVSVRQLVEPDFYEYVRRALLISGLDPSLLVLEVTESIFAKEIAEIEMNVQKVKEMGVKLSLDDFGTGFSSLGNLTRFSPDEIKVDKSFVDQMMSGGKELELIRTMLSIGLTMRINVVIEGVETLEQRDYLFKRGANVFQGYFYSPPVPYKELLGLMSAGFAPAGSERIDPSLSLDC</sequence>
<dbReference type="OrthoDB" id="9759607at2"/>
<dbReference type="RefSeq" id="WP_014450039.1">
    <property type="nucleotide sequence ID" value="NC_017094.1"/>
</dbReference>